<keyword evidence="3" id="KW-1185">Reference proteome</keyword>
<evidence type="ECO:0000313" key="3">
    <source>
        <dbReference type="Proteomes" id="UP000186922"/>
    </source>
</evidence>
<dbReference type="EMBL" id="BDGG01000003">
    <property type="protein sequence ID" value="GAU95653.1"/>
    <property type="molecule type" value="Genomic_DNA"/>
</dbReference>
<comment type="caution">
    <text evidence="2">The sequence shown here is derived from an EMBL/GenBank/DDBJ whole genome shotgun (WGS) entry which is preliminary data.</text>
</comment>
<organism evidence="2 3">
    <name type="scientific">Ramazzottius varieornatus</name>
    <name type="common">Water bear</name>
    <name type="synonym">Tardigrade</name>
    <dbReference type="NCBI Taxonomy" id="947166"/>
    <lineage>
        <taxon>Eukaryota</taxon>
        <taxon>Metazoa</taxon>
        <taxon>Ecdysozoa</taxon>
        <taxon>Tardigrada</taxon>
        <taxon>Eutardigrada</taxon>
        <taxon>Parachela</taxon>
        <taxon>Hypsibioidea</taxon>
        <taxon>Ramazzottiidae</taxon>
        <taxon>Ramazzottius</taxon>
    </lineage>
</organism>
<dbReference type="AlphaFoldDB" id="A0A1D1V9X6"/>
<feature type="transmembrane region" description="Helical" evidence="1">
    <location>
        <begin position="104"/>
        <end position="126"/>
    </location>
</feature>
<reference evidence="2 3" key="1">
    <citation type="journal article" date="2016" name="Nat. Commun.">
        <title>Extremotolerant tardigrade genome and improved radiotolerance of human cultured cells by tardigrade-unique protein.</title>
        <authorList>
            <person name="Hashimoto T."/>
            <person name="Horikawa D.D."/>
            <person name="Saito Y."/>
            <person name="Kuwahara H."/>
            <person name="Kozuka-Hata H."/>
            <person name="Shin-I T."/>
            <person name="Minakuchi Y."/>
            <person name="Ohishi K."/>
            <person name="Motoyama A."/>
            <person name="Aizu T."/>
            <person name="Enomoto A."/>
            <person name="Kondo K."/>
            <person name="Tanaka S."/>
            <person name="Hara Y."/>
            <person name="Koshikawa S."/>
            <person name="Sagara H."/>
            <person name="Miura T."/>
            <person name="Yokobori S."/>
            <person name="Miyagawa K."/>
            <person name="Suzuki Y."/>
            <person name="Kubo T."/>
            <person name="Oyama M."/>
            <person name="Kohara Y."/>
            <person name="Fujiyama A."/>
            <person name="Arakawa K."/>
            <person name="Katayama T."/>
            <person name="Toyoda A."/>
            <person name="Kunieda T."/>
        </authorList>
    </citation>
    <scope>NUCLEOTIDE SEQUENCE [LARGE SCALE GENOMIC DNA]</scope>
    <source>
        <strain evidence="2 3">YOKOZUNA-1</strain>
    </source>
</reference>
<feature type="transmembrane region" description="Helical" evidence="1">
    <location>
        <begin position="146"/>
        <end position="167"/>
    </location>
</feature>
<gene>
    <name evidence="2" type="primary">RvY_07238</name>
    <name evidence="2" type="synonym">RvY_07238.1</name>
    <name evidence="2" type="ORF">RvY_07238-1</name>
</gene>
<keyword evidence="1" id="KW-1133">Transmembrane helix</keyword>
<keyword evidence="1" id="KW-0812">Transmembrane</keyword>
<sequence length="199" mass="22711">MRKYFVTVHRDPCWTIYGRNKMVLLSICSCSLICSVAAYNTCTKSQRHEAVNDFNALFLISGLTSTWLINLLLTLVHVGQALFQEKFMLRTKRMLLTDTQHFRLLEFFLGIICSVWVLSSTCHLMFTDRSLVYQCREQASCRFLVLAVMLSFATVIATMGSIVIALCESLQGVEFERLAIPRRMPPTTVSTSHNLLRLT</sequence>
<feature type="transmembrane region" description="Helical" evidence="1">
    <location>
        <begin position="54"/>
        <end position="83"/>
    </location>
</feature>
<protein>
    <submittedName>
        <fullName evidence="2">Uncharacterized protein</fullName>
    </submittedName>
</protein>
<keyword evidence="1" id="KW-0472">Membrane</keyword>
<accession>A0A1D1V9X6</accession>
<evidence type="ECO:0000313" key="2">
    <source>
        <dbReference type="EMBL" id="GAU95653.1"/>
    </source>
</evidence>
<dbReference type="Proteomes" id="UP000186922">
    <property type="component" value="Unassembled WGS sequence"/>
</dbReference>
<proteinExistence type="predicted"/>
<name>A0A1D1V9X6_RAMVA</name>
<evidence type="ECO:0000256" key="1">
    <source>
        <dbReference type="SAM" id="Phobius"/>
    </source>
</evidence>